<organism evidence="5 6">
    <name type="scientific">Cereibacter azotoformans</name>
    <dbReference type="NCBI Taxonomy" id="43057"/>
    <lineage>
        <taxon>Bacteria</taxon>
        <taxon>Pseudomonadati</taxon>
        <taxon>Pseudomonadota</taxon>
        <taxon>Alphaproteobacteria</taxon>
        <taxon>Rhodobacterales</taxon>
        <taxon>Paracoccaceae</taxon>
        <taxon>Cereibacter</taxon>
    </lineage>
</organism>
<evidence type="ECO:0000256" key="4">
    <source>
        <dbReference type="PROSITE-ProRule" id="PRU00489"/>
    </source>
</evidence>
<evidence type="ECO:0000256" key="3">
    <source>
        <dbReference type="ARBA" id="ARBA00022691"/>
    </source>
</evidence>
<dbReference type="GO" id="GO:0032259">
    <property type="term" value="P:methylation"/>
    <property type="evidence" value="ECO:0007669"/>
    <property type="project" value="UniProtKB-KW"/>
</dbReference>
<accession>A0A2T5JSG9</accession>
<name>A0A2T5JSG9_9RHOB</name>
<sequence>MSWPFQTLTPMKYGAILADPPWQYRMWSEAGHAKSPEAHYATAGEDWIAGLPVSHLAGPDCLLFLWTTWPHLPQAMRVMKTWGFRYVTGGSWNKRTAGGKTAFGTGYILRSASEPYLVGKIGAPQIASRSCRNLIDAEEIPDTIEAIRREHSRKPIQMRQMIETLLPRAYACELFAREPWPGQDVWGNETERFAAGEAPAA</sequence>
<dbReference type="PROSITE" id="PS51143">
    <property type="entry name" value="MT_A70"/>
    <property type="match status" value="1"/>
</dbReference>
<comment type="caution">
    <text evidence="5">The sequence shown here is derived from an EMBL/GenBank/DDBJ whole genome shotgun (WGS) entry which is preliminary data.</text>
</comment>
<dbReference type="Proteomes" id="UP000244060">
    <property type="component" value="Unassembled WGS sequence"/>
</dbReference>
<dbReference type="InterPro" id="IPR007757">
    <property type="entry name" value="MT-A70-like"/>
</dbReference>
<keyword evidence="2" id="KW-0808">Transferase</keyword>
<dbReference type="PANTHER" id="PTHR12829:SF7">
    <property type="entry name" value="N6-ADENOSINE-METHYLTRANSFERASE CATALYTIC SUBUNIT"/>
    <property type="match status" value="1"/>
</dbReference>
<proteinExistence type="inferred from homology"/>
<dbReference type="Pfam" id="PF05063">
    <property type="entry name" value="MT-A70"/>
    <property type="match status" value="1"/>
</dbReference>
<dbReference type="SUPFAM" id="SSF53335">
    <property type="entry name" value="S-adenosyl-L-methionine-dependent methyltransferases"/>
    <property type="match status" value="1"/>
</dbReference>
<gene>
    <name evidence="5" type="ORF">C8J28_12830</name>
</gene>
<dbReference type="InterPro" id="IPR029063">
    <property type="entry name" value="SAM-dependent_MTases_sf"/>
</dbReference>
<comment type="similarity">
    <text evidence="4">Belongs to the MT-A70-like family.</text>
</comment>
<dbReference type="OrthoDB" id="9800596at2"/>
<evidence type="ECO:0000256" key="2">
    <source>
        <dbReference type="ARBA" id="ARBA00022679"/>
    </source>
</evidence>
<keyword evidence="1 5" id="KW-0489">Methyltransferase</keyword>
<dbReference type="PANTHER" id="PTHR12829">
    <property type="entry name" value="N6-ADENOSINE-METHYLTRANSFERASE"/>
    <property type="match status" value="1"/>
</dbReference>
<protein>
    <submittedName>
        <fullName evidence="5">N6-adenosine-specific RNA methylase IME4</fullName>
    </submittedName>
</protein>
<dbReference type="RefSeq" id="WP_108222519.1">
    <property type="nucleotide sequence ID" value="NZ_QAOT01000028.1"/>
</dbReference>
<evidence type="ECO:0000256" key="1">
    <source>
        <dbReference type="ARBA" id="ARBA00022603"/>
    </source>
</evidence>
<dbReference type="GO" id="GO:0008168">
    <property type="term" value="F:methyltransferase activity"/>
    <property type="evidence" value="ECO:0007669"/>
    <property type="project" value="UniProtKB-KW"/>
</dbReference>
<keyword evidence="3" id="KW-0949">S-adenosyl-L-methionine</keyword>
<evidence type="ECO:0000313" key="6">
    <source>
        <dbReference type="Proteomes" id="UP000244060"/>
    </source>
</evidence>
<dbReference type="EMBL" id="QAOT01000028">
    <property type="protein sequence ID" value="PTR11169.1"/>
    <property type="molecule type" value="Genomic_DNA"/>
</dbReference>
<keyword evidence="6" id="KW-1185">Reference proteome</keyword>
<dbReference type="AlphaFoldDB" id="A0A2T5JSG9"/>
<reference evidence="5 6" key="1">
    <citation type="submission" date="2018-04" db="EMBL/GenBank/DDBJ databases">
        <title>Genomic Encyclopedia of Type Strains, Phase III (KMG-III): the genomes of soil and plant-associated and newly described type strains.</title>
        <authorList>
            <person name="Whitman W."/>
        </authorList>
    </citation>
    <scope>NUCLEOTIDE SEQUENCE [LARGE SCALE GENOMIC DNA]</scope>
    <source>
        <strain evidence="5 6">KA25</strain>
    </source>
</reference>
<evidence type="ECO:0000313" key="5">
    <source>
        <dbReference type="EMBL" id="PTR11169.1"/>
    </source>
</evidence>